<protein>
    <submittedName>
        <fullName evidence="1">3-hydroxyacyl-CoA dehydrogenase family protein</fullName>
    </submittedName>
</protein>
<evidence type="ECO:0000313" key="1">
    <source>
        <dbReference type="EMBL" id="QOX62146.1"/>
    </source>
</evidence>
<name>A0ACD1A6X4_9FIRM</name>
<accession>A0ACD1A6X4</accession>
<evidence type="ECO:0000313" key="2">
    <source>
        <dbReference type="Proteomes" id="UP000594014"/>
    </source>
</evidence>
<organism evidence="1 2">
    <name type="scientific">Anoxybacterium hadale</name>
    <dbReference type="NCBI Taxonomy" id="3408580"/>
    <lineage>
        <taxon>Bacteria</taxon>
        <taxon>Bacillati</taxon>
        <taxon>Bacillota</taxon>
        <taxon>Clostridia</taxon>
        <taxon>Peptostreptococcales</taxon>
        <taxon>Anaerovoracaceae</taxon>
        <taxon>Anoxybacterium</taxon>
    </lineage>
</organism>
<gene>
    <name evidence="1" type="ORF">FRZ06_01655</name>
</gene>
<sequence length="316" mass="35236">MKIENINHVAVIGTGMIGASMAALFTGNGYSTTMLAFSEQGLERGSRLYDTCFGDLIDKNLVTKDQAERCRKLLRFTFDYSDIADADIIFECVAEKLDVKLCVYENINANCKQFRALASTTSALSADDLAEGMTANRDKLVVAHPYNPPHLVPFVEVVKSKFTKDEAAKTAYEVLESAGRKVIIMQRCAPGFVANRLQHALLREAIHIIEEGLAEPRDIDKALMYSFMPRYTSVGLFEHQDAAGLDLVKSIEDYLLPTLCNGCAAPDYINKLVAENNLGMKTGKGVYEWPEEAKEDFRCRAAAPYLRYFNWDIPSE</sequence>
<reference evidence="1" key="1">
    <citation type="submission" date="2019-08" db="EMBL/GenBank/DDBJ databases">
        <title>Genome sequence of Clostridiales bacterium MT110.</title>
        <authorList>
            <person name="Cao J."/>
        </authorList>
    </citation>
    <scope>NUCLEOTIDE SEQUENCE</scope>
    <source>
        <strain evidence="1">MT110</strain>
    </source>
</reference>
<keyword evidence="2" id="KW-1185">Reference proteome</keyword>
<proteinExistence type="predicted"/>
<dbReference type="EMBL" id="CP042469">
    <property type="protein sequence ID" value="QOX62146.1"/>
    <property type="molecule type" value="Genomic_DNA"/>
</dbReference>
<dbReference type="Proteomes" id="UP000594014">
    <property type="component" value="Chromosome"/>
</dbReference>